<protein>
    <submittedName>
        <fullName evidence="10">MFS transporter</fullName>
    </submittedName>
</protein>
<accession>A0A4D4LKE3</accession>
<feature type="transmembrane region" description="Helical" evidence="8">
    <location>
        <begin position="61"/>
        <end position="79"/>
    </location>
</feature>
<feature type="domain" description="Major facilitator superfamily (MFS) profile" evidence="9">
    <location>
        <begin position="1"/>
        <end position="470"/>
    </location>
</feature>
<dbReference type="Proteomes" id="UP000302139">
    <property type="component" value="Unassembled WGS sequence"/>
</dbReference>
<dbReference type="PANTHER" id="PTHR23501">
    <property type="entry name" value="MAJOR FACILITATOR SUPERFAMILY"/>
    <property type="match status" value="1"/>
</dbReference>
<dbReference type="GO" id="GO:0005886">
    <property type="term" value="C:plasma membrane"/>
    <property type="evidence" value="ECO:0007669"/>
    <property type="project" value="UniProtKB-SubCell"/>
</dbReference>
<dbReference type="SUPFAM" id="SSF103473">
    <property type="entry name" value="MFS general substrate transporter"/>
    <property type="match status" value="1"/>
</dbReference>
<organism evidence="10 11">
    <name type="scientific">Streptomyces avermitilis</name>
    <dbReference type="NCBI Taxonomy" id="33903"/>
    <lineage>
        <taxon>Bacteria</taxon>
        <taxon>Bacillati</taxon>
        <taxon>Actinomycetota</taxon>
        <taxon>Actinomycetes</taxon>
        <taxon>Kitasatosporales</taxon>
        <taxon>Streptomycetaceae</taxon>
        <taxon>Streptomyces</taxon>
    </lineage>
</organism>
<keyword evidence="5 8" id="KW-0812">Transmembrane</keyword>
<evidence type="ECO:0000313" key="11">
    <source>
        <dbReference type="Proteomes" id="UP000302139"/>
    </source>
</evidence>
<feature type="transmembrane region" description="Helical" evidence="8">
    <location>
        <begin position="31"/>
        <end position="49"/>
    </location>
</feature>
<sequence length="492" mass="51356">MLGMLLAMLDNTIVSTSMPTIVGDLGGMEHISWVVTAYALATAVSTPVWGKLGDLYSRKHAFLAAITVFLIGSVASGAAQSMTQLISFRVVQGLGAGGLAALAFALIGSLVSPRERGRYQGMTATVMAIGTVGGPLLGGLITGHLGWRWSFYINLPLGLVTLVWCQVMLRLPVQRTKARIDWLGILLMTVTISAVVLAATWAGTTYAWGSWQIVSLAVVTVLGLTAFIASQKRAVEPVLPLRVFDTGNFRLAGVMVFAAGAAMFGATLYLPLFQQSVQGADATSSGLLLLPMVVPIALVSNIAGKVMSRTGKYKIFPILGAGFLAVGLFLLSTMDTGTSRTVTSFYMVLVGVGLGFLMQMTTTIAQNSVEMRDMGVASAGVTLFRTIGGSLGVAVFGSLFTRATEHHLPSAASGNADASLSGSAVDRLPQGAKDAYLTAVADGTQQIFLVAAAVCLAALLAALAVKEVPLRGKPVAAEPAEQPSAEKARIWR</sequence>
<feature type="transmembrane region" description="Helical" evidence="8">
    <location>
        <begin position="91"/>
        <end position="112"/>
    </location>
</feature>
<dbReference type="PROSITE" id="PS50850">
    <property type="entry name" value="MFS"/>
    <property type="match status" value="1"/>
</dbReference>
<dbReference type="NCBIfam" id="TIGR00711">
    <property type="entry name" value="efflux_EmrB"/>
    <property type="match status" value="1"/>
</dbReference>
<comment type="similarity">
    <text evidence="2">Belongs to the major facilitator superfamily. TCR/Tet family.</text>
</comment>
<evidence type="ECO:0000256" key="2">
    <source>
        <dbReference type="ARBA" id="ARBA00007520"/>
    </source>
</evidence>
<dbReference type="PANTHER" id="PTHR23501:SF197">
    <property type="entry name" value="COMD"/>
    <property type="match status" value="1"/>
</dbReference>
<dbReference type="CDD" id="cd17502">
    <property type="entry name" value="MFS_Azr1_MDR_like"/>
    <property type="match status" value="1"/>
</dbReference>
<feature type="transmembrane region" description="Helical" evidence="8">
    <location>
        <begin position="208"/>
        <end position="229"/>
    </location>
</feature>
<proteinExistence type="inferred from homology"/>
<evidence type="ECO:0000313" key="10">
    <source>
        <dbReference type="EMBL" id="GDY62061.1"/>
    </source>
</evidence>
<dbReference type="InterPro" id="IPR036259">
    <property type="entry name" value="MFS_trans_sf"/>
</dbReference>
<gene>
    <name evidence="10" type="ORF">SAV14893_014540</name>
</gene>
<dbReference type="Gene3D" id="1.20.1250.20">
    <property type="entry name" value="MFS general substrate transporter like domains"/>
    <property type="match status" value="1"/>
</dbReference>
<reference evidence="10 11" key="1">
    <citation type="submission" date="2019-04" db="EMBL/GenBank/DDBJ databases">
        <title>Draft genome sequences of Streptomyces avermitilis NBRC 14893.</title>
        <authorList>
            <person name="Komaki H."/>
            <person name="Tamura T."/>
            <person name="Hosoyama A."/>
        </authorList>
    </citation>
    <scope>NUCLEOTIDE SEQUENCE [LARGE SCALE GENOMIC DNA]</scope>
    <source>
        <strain evidence="10 11">NBRC 14893</strain>
    </source>
</reference>
<evidence type="ECO:0000256" key="4">
    <source>
        <dbReference type="ARBA" id="ARBA00022475"/>
    </source>
</evidence>
<dbReference type="InterPro" id="IPR004638">
    <property type="entry name" value="EmrB-like"/>
</dbReference>
<dbReference type="AlphaFoldDB" id="A0A4D4LKE3"/>
<keyword evidence="7 8" id="KW-0472">Membrane</keyword>
<dbReference type="FunFam" id="1.20.1720.10:FF:000004">
    <property type="entry name" value="EmrB/QacA family drug resistance transporter"/>
    <property type="match status" value="1"/>
</dbReference>
<name>A0A4D4LKE3_STRAX</name>
<dbReference type="PRINTS" id="PR01036">
    <property type="entry name" value="TCRTETB"/>
</dbReference>
<keyword evidence="4" id="KW-1003">Cell membrane</keyword>
<dbReference type="EMBL" id="BJHX01000001">
    <property type="protein sequence ID" value="GDY62061.1"/>
    <property type="molecule type" value="Genomic_DNA"/>
</dbReference>
<dbReference type="GO" id="GO:0022857">
    <property type="term" value="F:transmembrane transporter activity"/>
    <property type="evidence" value="ECO:0007669"/>
    <property type="project" value="InterPro"/>
</dbReference>
<feature type="transmembrane region" description="Helical" evidence="8">
    <location>
        <begin position="345"/>
        <end position="364"/>
    </location>
</feature>
<keyword evidence="3" id="KW-0813">Transport</keyword>
<feature type="transmembrane region" description="Helical" evidence="8">
    <location>
        <begin position="151"/>
        <end position="171"/>
    </location>
</feature>
<evidence type="ECO:0000256" key="8">
    <source>
        <dbReference type="SAM" id="Phobius"/>
    </source>
</evidence>
<keyword evidence="6 8" id="KW-1133">Transmembrane helix</keyword>
<dbReference type="InterPro" id="IPR011701">
    <property type="entry name" value="MFS"/>
</dbReference>
<feature type="transmembrane region" description="Helical" evidence="8">
    <location>
        <begin position="315"/>
        <end position="333"/>
    </location>
</feature>
<feature type="transmembrane region" description="Helical" evidence="8">
    <location>
        <begin position="282"/>
        <end position="303"/>
    </location>
</feature>
<evidence type="ECO:0000256" key="3">
    <source>
        <dbReference type="ARBA" id="ARBA00022448"/>
    </source>
</evidence>
<feature type="transmembrane region" description="Helical" evidence="8">
    <location>
        <begin position="124"/>
        <end position="145"/>
    </location>
</feature>
<comment type="caution">
    <text evidence="10">The sequence shown here is derived from an EMBL/GenBank/DDBJ whole genome shotgun (WGS) entry which is preliminary data.</text>
</comment>
<comment type="subcellular location">
    <subcellularLocation>
        <location evidence="1">Cell membrane</location>
        <topology evidence="1">Multi-pass membrane protein</topology>
    </subcellularLocation>
</comment>
<evidence type="ECO:0000256" key="6">
    <source>
        <dbReference type="ARBA" id="ARBA00022989"/>
    </source>
</evidence>
<feature type="transmembrane region" description="Helical" evidence="8">
    <location>
        <begin position="249"/>
        <end position="270"/>
    </location>
</feature>
<evidence type="ECO:0000259" key="9">
    <source>
        <dbReference type="PROSITE" id="PS50850"/>
    </source>
</evidence>
<evidence type="ECO:0000256" key="1">
    <source>
        <dbReference type="ARBA" id="ARBA00004651"/>
    </source>
</evidence>
<evidence type="ECO:0000256" key="5">
    <source>
        <dbReference type="ARBA" id="ARBA00022692"/>
    </source>
</evidence>
<dbReference type="Pfam" id="PF07690">
    <property type="entry name" value="MFS_1"/>
    <property type="match status" value="1"/>
</dbReference>
<feature type="transmembrane region" description="Helical" evidence="8">
    <location>
        <begin position="447"/>
        <end position="465"/>
    </location>
</feature>
<dbReference type="InterPro" id="IPR020846">
    <property type="entry name" value="MFS_dom"/>
</dbReference>
<evidence type="ECO:0000256" key="7">
    <source>
        <dbReference type="ARBA" id="ARBA00023136"/>
    </source>
</evidence>
<dbReference type="Gene3D" id="1.20.1720.10">
    <property type="entry name" value="Multidrug resistance protein D"/>
    <property type="match status" value="1"/>
</dbReference>
<feature type="transmembrane region" description="Helical" evidence="8">
    <location>
        <begin position="183"/>
        <end position="202"/>
    </location>
</feature>
<feature type="transmembrane region" description="Helical" evidence="8">
    <location>
        <begin position="376"/>
        <end position="400"/>
    </location>
</feature>